<dbReference type="EMBL" id="RWKW01000027">
    <property type="protein sequence ID" value="RST87013.1"/>
    <property type="molecule type" value="Genomic_DNA"/>
</dbReference>
<evidence type="ECO:0000313" key="2">
    <source>
        <dbReference type="EMBL" id="RST87013.1"/>
    </source>
</evidence>
<dbReference type="PROSITE" id="PS51257">
    <property type="entry name" value="PROKAR_LIPOPROTEIN"/>
    <property type="match status" value="1"/>
</dbReference>
<name>A0A3R9YGD2_9HYPH</name>
<evidence type="ECO:0000256" key="1">
    <source>
        <dbReference type="SAM" id="MobiDB-lite"/>
    </source>
</evidence>
<dbReference type="RefSeq" id="WP_126698930.1">
    <property type="nucleotide sequence ID" value="NZ_RWKW01000027.1"/>
</dbReference>
<proteinExistence type="predicted"/>
<accession>A0A3R9YGD2</accession>
<dbReference type="AlphaFoldDB" id="A0A3R9YGD2"/>
<protein>
    <submittedName>
        <fullName evidence="2">Uncharacterized protein</fullName>
    </submittedName>
</protein>
<dbReference type="Proteomes" id="UP000278398">
    <property type="component" value="Unassembled WGS sequence"/>
</dbReference>
<keyword evidence="3" id="KW-1185">Reference proteome</keyword>
<organism evidence="2 3">
    <name type="scientific">Aquibium carbonis</name>
    <dbReference type="NCBI Taxonomy" id="2495581"/>
    <lineage>
        <taxon>Bacteria</taxon>
        <taxon>Pseudomonadati</taxon>
        <taxon>Pseudomonadota</taxon>
        <taxon>Alphaproteobacteria</taxon>
        <taxon>Hyphomicrobiales</taxon>
        <taxon>Phyllobacteriaceae</taxon>
        <taxon>Aquibium</taxon>
    </lineage>
</organism>
<feature type="region of interest" description="Disordered" evidence="1">
    <location>
        <begin position="73"/>
        <end position="101"/>
    </location>
</feature>
<sequence>MKSGVTHALRRNAPQGVVLAVAIASLSGCMGSPTYGTGKPADQQLLEDITGVLSLAPKNDQRIEYKPRPELVKPASLTTLPPPQDSVINTSSTEWPESPEQRRARIRAEATANRDNLDFSPEVVDTRTAAASTVVRNARGDVVDTFNGNGKQTREEFNRRLAENKQGSATSRRYLSEPPTEYRKPVETAPVGDVGEEEWRKEQRRKAAAGGGSTFSWRNLIPGF</sequence>
<dbReference type="OrthoDB" id="7835439at2"/>
<feature type="compositionally biased region" description="Polar residues" evidence="1">
    <location>
        <begin position="86"/>
        <end position="95"/>
    </location>
</feature>
<comment type="caution">
    <text evidence="2">The sequence shown here is derived from an EMBL/GenBank/DDBJ whole genome shotgun (WGS) entry which is preliminary data.</text>
</comment>
<reference evidence="2 3" key="1">
    <citation type="submission" date="2018-12" db="EMBL/GenBank/DDBJ databases">
        <title>Mesorhizobium carbonis sp. nov., isolated from coal mine water.</title>
        <authorList>
            <person name="Xin W."/>
            <person name="Xu Z."/>
            <person name="Xiang F."/>
            <person name="Zhang J."/>
            <person name="Xi L."/>
            <person name="Liu J."/>
        </authorList>
    </citation>
    <scope>NUCLEOTIDE SEQUENCE [LARGE SCALE GENOMIC DNA]</scope>
    <source>
        <strain evidence="2 3">B2.3</strain>
    </source>
</reference>
<evidence type="ECO:0000313" key="3">
    <source>
        <dbReference type="Proteomes" id="UP000278398"/>
    </source>
</evidence>
<gene>
    <name evidence="2" type="ORF">EJC49_07670</name>
</gene>
<feature type="region of interest" description="Disordered" evidence="1">
    <location>
        <begin position="163"/>
        <end position="224"/>
    </location>
</feature>